<keyword evidence="2" id="KW-0472">Membrane</keyword>
<evidence type="ECO:0000256" key="1">
    <source>
        <dbReference type="SAM" id="MobiDB-lite"/>
    </source>
</evidence>
<dbReference type="InterPro" id="IPR032389">
    <property type="entry name" value="GspB_C"/>
</dbReference>
<feature type="domain" description="Type II secretion system protein GspB C-terminal" evidence="3">
    <location>
        <begin position="182"/>
        <end position="234"/>
    </location>
</feature>
<proteinExistence type="predicted"/>
<feature type="transmembrane region" description="Helical" evidence="2">
    <location>
        <begin position="73"/>
        <end position="92"/>
    </location>
</feature>
<feature type="region of interest" description="Disordered" evidence="1">
    <location>
        <begin position="129"/>
        <end position="168"/>
    </location>
</feature>
<protein>
    <submittedName>
        <fullName evidence="4">General secretion pathway protein GspB</fullName>
    </submittedName>
</protein>
<evidence type="ECO:0000259" key="3">
    <source>
        <dbReference type="Pfam" id="PF16537"/>
    </source>
</evidence>
<dbReference type="Proteomes" id="UP000553343">
    <property type="component" value="Unassembled WGS sequence"/>
</dbReference>
<evidence type="ECO:0000256" key="2">
    <source>
        <dbReference type="SAM" id="Phobius"/>
    </source>
</evidence>
<gene>
    <name evidence="4" type="ORF">HXW94_11760</name>
</gene>
<dbReference type="Pfam" id="PF16537">
    <property type="entry name" value="T2SSB"/>
    <property type="match status" value="1"/>
</dbReference>
<dbReference type="EMBL" id="JACADJ010000041">
    <property type="protein sequence ID" value="NWH05653.1"/>
    <property type="molecule type" value="Genomic_DNA"/>
</dbReference>
<dbReference type="GO" id="GO:0015627">
    <property type="term" value="C:type II protein secretion system complex"/>
    <property type="evidence" value="ECO:0007669"/>
    <property type="project" value="InterPro"/>
</dbReference>
<keyword evidence="5" id="KW-1185">Reference proteome</keyword>
<keyword evidence="2" id="KW-0812">Transmembrane</keyword>
<name>A0A850T1R5_9BACT</name>
<dbReference type="AlphaFoldDB" id="A0A850T1R5"/>
<organism evidence="4 5">
    <name type="scientific">Desulfobacter latus</name>
    <dbReference type="NCBI Taxonomy" id="2292"/>
    <lineage>
        <taxon>Bacteria</taxon>
        <taxon>Pseudomonadati</taxon>
        <taxon>Thermodesulfobacteriota</taxon>
        <taxon>Desulfobacteria</taxon>
        <taxon>Desulfobacterales</taxon>
        <taxon>Desulfobacteraceae</taxon>
        <taxon>Desulfobacter</taxon>
    </lineage>
</organism>
<evidence type="ECO:0000313" key="4">
    <source>
        <dbReference type="EMBL" id="NWH05653.1"/>
    </source>
</evidence>
<dbReference type="RefSeq" id="WP_246293932.1">
    <property type="nucleotide sequence ID" value="NZ_JACADJ010000041.1"/>
</dbReference>
<comment type="caution">
    <text evidence="4">The sequence shown here is derived from an EMBL/GenBank/DDBJ whole genome shotgun (WGS) entry which is preliminary data.</text>
</comment>
<sequence>MAYQGCLHRLTQIRPDHLTELKHGKKTMSTILNALKQAEKESRQHAPDLSFNSSTTTGFQISGRGKPYMLQPVLFIFIPLFVAGLCVAYFYYPFKNNMVLPVTAPETEKKAHQPLIKKEPSHLPRHAAAIQPLPSPPPPIRTKTIKTQPKPRIVTETGPKPADTDPDIPIQSQIPIMADRSLKIQAISWDHTPENRITVINNTVLHQGDVFQNLHIVKIKKTGVILNKNGSDYLLKFDYR</sequence>
<feature type="compositionally biased region" description="Low complexity" evidence="1">
    <location>
        <begin position="141"/>
        <end position="152"/>
    </location>
</feature>
<evidence type="ECO:0000313" key="5">
    <source>
        <dbReference type="Proteomes" id="UP000553343"/>
    </source>
</evidence>
<keyword evidence="2" id="KW-1133">Transmembrane helix</keyword>
<reference evidence="4 5" key="1">
    <citation type="submission" date="2020-06" db="EMBL/GenBank/DDBJ databases">
        <title>High-quality draft genome of sulfate reducer Desulfobacter latus type strain AcrS2 isolated from marine sediment.</title>
        <authorList>
            <person name="Hoppe M."/>
            <person name="Larsen C.K."/>
            <person name="Marshall I.P.G."/>
            <person name="Schramm A."/>
            <person name="Marietou A.G."/>
        </authorList>
    </citation>
    <scope>NUCLEOTIDE SEQUENCE [LARGE SCALE GENOMIC DNA]</scope>
    <source>
        <strain evidence="4 5">AcRS2</strain>
    </source>
</reference>
<accession>A0A850T1R5</accession>